<dbReference type="Proteomes" id="UP000887565">
    <property type="component" value="Unplaced"/>
</dbReference>
<sequence length="188" mass="22288">DFPWNDDTKSLPDGTFSFTRKIARNLALKKYATNFTLETDACHEKYKLTYLSRTSLANDLGRVDFYHYRQPLTYNVPIKIRFQLVGRVFLEKYILNNEKVIIEMLKEAANSKTLVWSKEVVTDGQGYFYLLIDIREEFFNDKFDFVLRLHRFRPPAKMTYLGLKQEDKNFGDVKFHIPLLHEIFPNKG</sequence>
<organism evidence="1 2">
    <name type="scientific">Romanomermis culicivorax</name>
    <name type="common">Nematode worm</name>
    <dbReference type="NCBI Taxonomy" id="13658"/>
    <lineage>
        <taxon>Eukaryota</taxon>
        <taxon>Metazoa</taxon>
        <taxon>Ecdysozoa</taxon>
        <taxon>Nematoda</taxon>
        <taxon>Enoplea</taxon>
        <taxon>Dorylaimia</taxon>
        <taxon>Mermithida</taxon>
        <taxon>Mermithoidea</taxon>
        <taxon>Mermithidae</taxon>
        <taxon>Romanomermis</taxon>
    </lineage>
</organism>
<proteinExistence type="predicted"/>
<dbReference type="AlphaFoldDB" id="A0A915KBC5"/>
<name>A0A915KBC5_ROMCU</name>
<evidence type="ECO:0000313" key="2">
    <source>
        <dbReference type="WBParaSite" id="nRc.2.0.1.t35401-RA"/>
    </source>
</evidence>
<evidence type="ECO:0000313" key="1">
    <source>
        <dbReference type="Proteomes" id="UP000887565"/>
    </source>
</evidence>
<protein>
    <submittedName>
        <fullName evidence="2">Uncharacterized protein</fullName>
    </submittedName>
</protein>
<accession>A0A915KBC5</accession>
<reference evidence="2" key="1">
    <citation type="submission" date="2022-11" db="UniProtKB">
        <authorList>
            <consortium name="WormBaseParasite"/>
        </authorList>
    </citation>
    <scope>IDENTIFICATION</scope>
</reference>
<keyword evidence="1" id="KW-1185">Reference proteome</keyword>
<dbReference type="WBParaSite" id="nRc.2.0.1.t35401-RA">
    <property type="protein sequence ID" value="nRc.2.0.1.t35401-RA"/>
    <property type="gene ID" value="nRc.2.0.1.g35401"/>
</dbReference>